<dbReference type="InterPro" id="IPR010819">
    <property type="entry name" value="AGE/CE"/>
</dbReference>
<dbReference type="GO" id="GO:0005975">
    <property type="term" value="P:carbohydrate metabolic process"/>
    <property type="evidence" value="ECO:0007669"/>
    <property type="project" value="InterPro"/>
</dbReference>
<evidence type="ECO:0000313" key="3">
    <source>
        <dbReference type="EMBL" id="PSL00447.1"/>
    </source>
</evidence>
<comment type="caution">
    <text evidence="3">The sequence shown here is derived from an EMBL/GenBank/DDBJ whole genome shotgun (WGS) entry which is preliminary data.</text>
</comment>
<reference evidence="3 4" key="1">
    <citation type="submission" date="2018-03" db="EMBL/GenBank/DDBJ databases">
        <title>Genomic Encyclopedia of Archaeal and Bacterial Type Strains, Phase II (KMG-II): from individual species to whole genera.</title>
        <authorList>
            <person name="Goeker M."/>
        </authorList>
    </citation>
    <scope>NUCLEOTIDE SEQUENCE [LARGE SCALE GENOMIC DNA]</scope>
    <source>
        <strain evidence="3 4">DSM 45211</strain>
    </source>
</reference>
<dbReference type="GO" id="GO:0016853">
    <property type="term" value="F:isomerase activity"/>
    <property type="evidence" value="ECO:0007669"/>
    <property type="project" value="UniProtKB-KW"/>
</dbReference>
<proteinExistence type="inferred from homology"/>
<evidence type="ECO:0000256" key="1">
    <source>
        <dbReference type="ARBA" id="ARBA00008558"/>
    </source>
</evidence>
<dbReference type="AlphaFoldDB" id="A0A2P8DTA3"/>
<name>A0A2P8DTA3_9ACTN</name>
<dbReference type="InterPro" id="IPR012341">
    <property type="entry name" value="6hp_glycosidase-like_sf"/>
</dbReference>
<comment type="similarity">
    <text evidence="1">Belongs to the N-acylglucosamine 2-epimerase family.</text>
</comment>
<gene>
    <name evidence="3" type="ORF">CLV30_116107</name>
</gene>
<dbReference type="OrthoDB" id="9806359at2"/>
<dbReference type="RefSeq" id="WP_106538873.1">
    <property type="nucleotide sequence ID" value="NZ_PYGE01000016.1"/>
</dbReference>
<evidence type="ECO:0000313" key="4">
    <source>
        <dbReference type="Proteomes" id="UP000243528"/>
    </source>
</evidence>
<dbReference type="SUPFAM" id="SSF48208">
    <property type="entry name" value="Six-hairpin glycosidases"/>
    <property type="match status" value="1"/>
</dbReference>
<dbReference type="PANTHER" id="PTHR15108">
    <property type="entry name" value="N-ACYLGLUCOSAMINE-2-EPIMERASE"/>
    <property type="match status" value="1"/>
</dbReference>
<organism evidence="3 4">
    <name type="scientific">Haloactinopolyspora alba</name>
    <dbReference type="NCBI Taxonomy" id="648780"/>
    <lineage>
        <taxon>Bacteria</taxon>
        <taxon>Bacillati</taxon>
        <taxon>Actinomycetota</taxon>
        <taxon>Actinomycetes</taxon>
        <taxon>Jiangellales</taxon>
        <taxon>Jiangellaceae</taxon>
        <taxon>Haloactinopolyspora</taxon>
    </lineage>
</organism>
<sequence>MNATTYEIGQPAHDRWLAAEAERLLDFYQDATPDRSGGGFWWLDGSGRPQPQYGKQLWINARMVHAFAIGALAGRPGCQDLVSHGLDYLNDGPLHDVTHGGWMWAADATGEVVDSTKQAYGHAFVLLAASSGFAAGAHASSMIDEVTTVIDERYWRATDGLCVDTYTRTWSDLERYRGQNANMHLVEAFLTAGEVTGARAFVQRATRIAERIIDELTRTNGWRLAEHYDESWQILRDYNHDDPDHKFRPYGSIIGHWLEWARLLVQLHAVTDSDGDWMLTAARNLFDRAVHDGWDAEHTGFVYVVDWDGTPLNRHRYHWVIAEAIGAASVLYRATSDAKYQRWNSAFWEHADRWHIDREAGGWHHELTADNCPTEQVWDGKPDLYHALQATYFARIPLDQSIAAALANGRVSFGDSS</sequence>
<keyword evidence="4" id="KW-1185">Reference proteome</keyword>
<dbReference type="Gene3D" id="1.50.10.10">
    <property type="match status" value="1"/>
</dbReference>
<dbReference type="Proteomes" id="UP000243528">
    <property type="component" value="Unassembled WGS sequence"/>
</dbReference>
<dbReference type="InterPro" id="IPR008928">
    <property type="entry name" value="6-hairpin_glycosidase_sf"/>
</dbReference>
<dbReference type="EMBL" id="PYGE01000016">
    <property type="protein sequence ID" value="PSL00447.1"/>
    <property type="molecule type" value="Genomic_DNA"/>
</dbReference>
<evidence type="ECO:0000256" key="2">
    <source>
        <dbReference type="ARBA" id="ARBA00023235"/>
    </source>
</evidence>
<protein>
    <submittedName>
        <fullName evidence="3">Mannose/cellobiose epimerase-like protein (N-acyl-D-glucosamine 2-epimerase family)</fullName>
    </submittedName>
</protein>
<keyword evidence="2" id="KW-0413">Isomerase</keyword>
<dbReference type="Pfam" id="PF07221">
    <property type="entry name" value="GlcNAc_2-epim"/>
    <property type="match status" value="1"/>
</dbReference>
<accession>A0A2P8DTA3</accession>